<dbReference type="RefSeq" id="WP_376861829.1">
    <property type="nucleotide sequence ID" value="NZ_JBHSLA010000006.1"/>
</dbReference>
<dbReference type="Proteomes" id="UP001596162">
    <property type="component" value="Unassembled WGS sequence"/>
</dbReference>
<dbReference type="InterPro" id="IPR046525">
    <property type="entry name" value="DUF6702"/>
</dbReference>
<protein>
    <submittedName>
        <fullName evidence="1">DUF6702 family protein</fullName>
    </submittedName>
</protein>
<name>A0ABW0C873_9FLAO</name>
<accession>A0ABW0C873</accession>
<reference evidence="2" key="1">
    <citation type="journal article" date="2019" name="Int. J. Syst. Evol. Microbiol.">
        <title>The Global Catalogue of Microorganisms (GCM) 10K type strain sequencing project: providing services to taxonomists for standard genome sequencing and annotation.</title>
        <authorList>
            <consortium name="The Broad Institute Genomics Platform"/>
            <consortium name="The Broad Institute Genome Sequencing Center for Infectious Disease"/>
            <person name="Wu L."/>
            <person name="Ma J."/>
        </authorList>
    </citation>
    <scope>NUCLEOTIDE SEQUENCE [LARGE SCALE GENOMIC DNA]</scope>
    <source>
        <strain evidence="2">JCM 17978</strain>
    </source>
</reference>
<gene>
    <name evidence="1" type="ORF">ACFPH8_13865</name>
</gene>
<keyword evidence="2" id="KW-1185">Reference proteome</keyword>
<sequence length="167" mass="19524">MKLLKYLFILAIIPLLAFSSAHKYYVSITQIEYVKEKQSVQIITRIFVDDFERLIRTRYDETVTLAAKSESKNVNQYIGKYLVEKMAITINGKHANMLFLGKEYENDIVYCYLEITNVPSIQSFEVSNQVLFDLFPDQKNIVRTNINDENNSFILIKQNDKGMLNFN</sequence>
<evidence type="ECO:0000313" key="1">
    <source>
        <dbReference type="EMBL" id="MFC5196422.1"/>
    </source>
</evidence>
<dbReference type="Pfam" id="PF20420">
    <property type="entry name" value="DUF6702"/>
    <property type="match status" value="1"/>
</dbReference>
<evidence type="ECO:0000313" key="2">
    <source>
        <dbReference type="Proteomes" id="UP001596162"/>
    </source>
</evidence>
<comment type="caution">
    <text evidence="1">The sequence shown here is derived from an EMBL/GenBank/DDBJ whole genome shotgun (WGS) entry which is preliminary data.</text>
</comment>
<dbReference type="EMBL" id="JBHSLA010000006">
    <property type="protein sequence ID" value="MFC5196422.1"/>
    <property type="molecule type" value="Genomic_DNA"/>
</dbReference>
<organism evidence="1 2">
    <name type="scientific">Bizionia hallyeonensis</name>
    <dbReference type="NCBI Taxonomy" id="1123757"/>
    <lineage>
        <taxon>Bacteria</taxon>
        <taxon>Pseudomonadati</taxon>
        <taxon>Bacteroidota</taxon>
        <taxon>Flavobacteriia</taxon>
        <taxon>Flavobacteriales</taxon>
        <taxon>Flavobacteriaceae</taxon>
        <taxon>Bizionia</taxon>
    </lineage>
</organism>
<proteinExistence type="predicted"/>